<gene>
    <name evidence="2" type="ORF">GS429_06680</name>
</gene>
<keyword evidence="1" id="KW-0472">Membrane</keyword>
<feature type="transmembrane region" description="Helical" evidence="1">
    <location>
        <begin position="16"/>
        <end position="36"/>
    </location>
</feature>
<accession>A0A6B0VKW5</accession>
<evidence type="ECO:0000313" key="2">
    <source>
        <dbReference type="EMBL" id="MXV61755.1"/>
    </source>
</evidence>
<dbReference type="Proteomes" id="UP000434101">
    <property type="component" value="Unassembled WGS sequence"/>
</dbReference>
<dbReference type="RefSeq" id="WP_160063911.1">
    <property type="nucleotide sequence ID" value="NZ_WUYX01000024.1"/>
</dbReference>
<keyword evidence="3" id="KW-1185">Reference proteome</keyword>
<proteinExistence type="predicted"/>
<keyword evidence="1" id="KW-0812">Transmembrane</keyword>
<comment type="caution">
    <text evidence="2">The sequence shown here is derived from an EMBL/GenBank/DDBJ whole genome shotgun (WGS) entry which is preliminary data.</text>
</comment>
<sequence>MAPPDRDRSTLENNRLAAAVVAGSILAVASAAVLYWSGRLEFLMPARGPAADAVPLYVMAVVVLLALVVWSWNRLFSWFD</sequence>
<feature type="transmembrane region" description="Helical" evidence="1">
    <location>
        <begin position="56"/>
        <end position="76"/>
    </location>
</feature>
<keyword evidence="1" id="KW-1133">Transmembrane helix</keyword>
<evidence type="ECO:0000256" key="1">
    <source>
        <dbReference type="SAM" id="Phobius"/>
    </source>
</evidence>
<evidence type="ECO:0000313" key="3">
    <source>
        <dbReference type="Proteomes" id="UP000434101"/>
    </source>
</evidence>
<dbReference type="AlphaFoldDB" id="A0A6B0VKW5"/>
<organism evidence="2 3">
    <name type="scientific">Natronorubrum halalkaliphilum</name>
    <dbReference type="NCBI Taxonomy" id="2691917"/>
    <lineage>
        <taxon>Archaea</taxon>
        <taxon>Methanobacteriati</taxon>
        <taxon>Methanobacteriota</taxon>
        <taxon>Stenosarchaea group</taxon>
        <taxon>Halobacteria</taxon>
        <taxon>Halobacteriales</taxon>
        <taxon>Natrialbaceae</taxon>
        <taxon>Natronorubrum</taxon>
    </lineage>
</organism>
<reference evidence="2 3" key="1">
    <citation type="submission" date="2020-01" db="EMBL/GenBank/DDBJ databases">
        <title>Natronorubrum sp. JWXQ-INN 674 isolated from Inner Mongolia Autonomous Region of China.</title>
        <authorList>
            <person name="Xue Q."/>
        </authorList>
    </citation>
    <scope>NUCLEOTIDE SEQUENCE [LARGE SCALE GENOMIC DNA]</scope>
    <source>
        <strain evidence="2 3">JWXQ-INN-674</strain>
    </source>
</reference>
<dbReference type="EMBL" id="WUYX01000024">
    <property type="protein sequence ID" value="MXV61755.1"/>
    <property type="molecule type" value="Genomic_DNA"/>
</dbReference>
<dbReference type="OrthoDB" id="203722at2157"/>
<protein>
    <submittedName>
        <fullName evidence="2">Uncharacterized protein</fullName>
    </submittedName>
</protein>
<name>A0A6B0VKW5_9EURY</name>